<reference evidence="2 3" key="2">
    <citation type="submission" date="2016-08" db="EMBL/GenBank/DDBJ databases">
        <title>Pervasive Adenine N6-methylation of Active Genes in Fungi.</title>
        <authorList>
            <consortium name="DOE Joint Genome Institute"/>
            <person name="Mondo S.J."/>
            <person name="Dannebaum R.O."/>
            <person name="Kuo R.C."/>
            <person name="Labutti K."/>
            <person name="Haridas S."/>
            <person name="Kuo A."/>
            <person name="Salamov A."/>
            <person name="Ahrendt S.R."/>
            <person name="Lipzen A."/>
            <person name="Sullivan W."/>
            <person name="Andreopoulos W.B."/>
            <person name="Clum A."/>
            <person name="Lindquist E."/>
            <person name="Daum C."/>
            <person name="Ramamoorthy G.K."/>
            <person name="Gryganskyi A."/>
            <person name="Culley D."/>
            <person name="Magnuson J.K."/>
            <person name="James T.Y."/>
            <person name="O'Malley M.A."/>
            <person name="Stajich J.E."/>
            <person name="Spatafora J.W."/>
            <person name="Visel A."/>
            <person name="Grigoriev I.V."/>
        </authorList>
    </citation>
    <scope>NUCLEOTIDE SEQUENCE [LARGE SCALE GENOMIC DNA]</scope>
    <source>
        <strain evidence="2 3">S4</strain>
    </source>
</reference>
<comment type="caution">
    <text evidence="2">The sequence shown here is derived from an EMBL/GenBank/DDBJ whole genome shotgun (WGS) entry which is preliminary data.</text>
</comment>
<feature type="transmembrane region" description="Helical" evidence="1">
    <location>
        <begin position="7"/>
        <end position="27"/>
    </location>
</feature>
<dbReference type="EMBL" id="MCFG01000119">
    <property type="protein sequence ID" value="ORX81439.1"/>
    <property type="molecule type" value="Genomic_DNA"/>
</dbReference>
<organism evidence="2 3">
    <name type="scientific">Anaeromyces robustus</name>
    <dbReference type="NCBI Taxonomy" id="1754192"/>
    <lineage>
        <taxon>Eukaryota</taxon>
        <taxon>Fungi</taxon>
        <taxon>Fungi incertae sedis</taxon>
        <taxon>Chytridiomycota</taxon>
        <taxon>Chytridiomycota incertae sedis</taxon>
        <taxon>Neocallimastigomycetes</taxon>
        <taxon>Neocallimastigales</taxon>
        <taxon>Neocallimastigaceae</taxon>
        <taxon>Anaeromyces</taxon>
    </lineage>
</organism>
<gene>
    <name evidence="2" type="ORF">BCR32DRAFT_279740</name>
</gene>
<keyword evidence="1" id="KW-1133">Transmembrane helix</keyword>
<keyword evidence="3" id="KW-1185">Reference proteome</keyword>
<name>A0A1Y1X6M4_9FUNG</name>
<accession>A0A1Y1X6M4</accession>
<dbReference type="AlphaFoldDB" id="A0A1Y1X6M4"/>
<sequence length="67" mass="7749">MFWIFSALVVLCKVVFIVYLVFLWKVVLVVLDVLDLVSLSFFSCSGSLRFWLWNNSAWSSSCDCSCR</sequence>
<evidence type="ECO:0000313" key="3">
    <source>
        <dbReference type="Proteomes" id="UP000193944"/>
    </source>
</evidence>
<evidence type="ECO:0000313" key="2">
    <source>
        <dbReference type="EMBL" id="ORX81439.1"/>
    </source>
</evidence>
<keyword evidence="1" id="KW-0812">Transmembrane</keyword>
<reference evidence="2 3" key="1">
    <citation type="submission" date="2016-08" db="EMBL/GenBank/DDBJ databases">
        <title>A Parts List for Fungal Cellulosomes Revealed by Comparative Genomics.</title>
        <authorList>
            <consortium name="DOE Joint Genome Institute"/>
            <person name="Haitjema C.H."/>
            <person name="Gilmore S.P."/>
            <person name="Henske J.K."/>
            <person name="Solomon K.V."/>
            <person name="De Groot R."/>
            <person name="Kuo A."/>
            <person name="Mondo S.J."/>
            <person name="Salamov A.A."/>
            <person name="Labutti K."/>
            <person name="Zhao Z."/>
            <person name="Chiniquy J."/>
            <person name="Barry K."/>
            <person name="Brewer H.M."/>
            <person name="Purvine S.O."/>
            <person name="Wright A.T."/>
            <person name="Boxma B."/>
            <person name="Van Alen T."/>
            <person name="Hackstein J.H."/>
            <person name="Baker S.E."/>
            <person name="Grigoriev I.V."/>
            <person name="O'Malley M.A."/>
        </authorList>
    </citation>
    <scope>NUCLEOTIDE SEQUENCE [LARGE SCALE GENOMIC DNA]</scope>
    <source>
        <strain evidence="2 3">S4</strain>
    </source>
</reference>
<proteinExistence type="predicted"/>
<keyword evidence="1" id="KW-0472">Membrane</keyword>
<dbReference type="Proteomes" id="UP000193944">
    <property type="component" value="Unassembled WGS sequence"/>
</dbReference>
<protein>
    <submittedName>
        <fullName evidence="2">Uncharacterized protein</fullName>
    </submittedName>
</protein>
<evidence type="ECO:0000256" key="1">
    <source>
        <dbReference type="SAM" id="Phobius"/>
    </source>
</evidence>